<organism evidence="1 2">
    <name type="scientific">Enterococcus faecalis</name>
    <name type="common">Streptococcus faecalis</name>
    <dbReference type="NCBI Taxonomy" id="1351"/>
    <lineage>
        <taxon>Bacteria</taxon>
        <taxon>Bacillati</taxon>
        <taxon>Bacillota</taxon>
        <taxon>Bacilli</taxon>
        <taxon>Lactobacillales</taxon>
        <taxon>Enterococcaceae</taxon>
        <taxon>Enterococcus</taxon>
    </lineage>
</organism>
<comment type="caution">
    <text evidence="1">The sequence shown here is derived from an EMBL/GenBank/DDBJ whole genome shotgun (WGS) entry which is preliminary data.</text>
</comment>
<gene>
    <name evidence="1" type="ORF">EY666_04570</name>
</gene>
<name>A0A4U3MKK1_ENTFL</name>
<reference evidence="1 2" key="1">
    <citation type="submission" date="2019-02" db="EMBL/GenBank/DDBJ databases">
        <title>Bacteria dissemination in different level of health care in South Africa: the effectiveness of infections prevention and control.</title>
        <authorList>
            <person name="Shobo C."/>
            <person name="Amoako D.G."/>
            <person name="Allam M."/>
            <person name="Ismail A."/>
            <person name="Bester L.A."/>
            <person name="Essack S.Y."/>
        </authorList>
    </citation>
    <scope>NUCLEOTIDE SEQUENCE [LARGE SCALE GENOMIC DNA]</scope>
    <source>
        <strain evidence="1 2">2SIL2</strain>
    </source>
</reference>
<dbReference type="PROSITE" id="PS51257">
    <property type="entry name" value="PROKAR_LIPOPROTEIN"/>
    <property type="match status" value="1"/>
</dbReference>
<evidence type="ECO:0008006" key="3">
    <source>
        <dbReference type="Google" id="ProtNLM"/>
    </source>
</evidence>
<proteinExistence type="predicted"/>
<evidence type="ECO:0000313" key="2">
    <source>
        <dbReference type="Proteomes" id="UP000305511"/>
    </source>
</evidence>
<dbReference type="RefSeq" id="WP_137273923.1">
    <property type="nucleotide sequence ID" value="NZ_JAMWKG010000003.1"/>
</dbReference>
<sequence>MKKIKVIYLMLILIVTFVSGCSSNKKYSEAVDRAFEANKQLNEESNYQGAKRFFERDKSNVMVWEDKNNYYVYMRQNISGTKNDYVSGDGYKISKNSDRWDSSPKSRAKIMEFLEDNEKPVFEEKNVELVSDDYDMQ</sequence>
<accession>A0A4U3MKK1</accession>
<dbReference type="EMBL" id="SIYF01000093">
    <property type="protein sequence ID" value="TKK89440.1"/>
    <property type="molecule type" value="Genomic_DNA"/>
</dbReference>
<dbReference type="Proteomes" id="UP000305511">
    <property type="component" value="Unassembled WGS sequence"/>
</dbReference>
<protein>
    <recommendedName>
        <fullName evidence="3">Lipoprotein</fullName>
    </recommendedName>
</protein>
<evidence type="ECO:0000313" key="1">
    <source>
        <dbReference type="EMBL" id="TKK89440.1"/>
    </source>
</evidence>
<dbReference type="AlphaFoldDB" id="A0A4U3MKK1"/>